<protein>
    <recommendedName>
        <fullName evidence="6">Ribosomal processing cysteine protease Prp</fullName>
    </recommendedName>
</protein>
<accession>A0A3M6SA75</accession>
<keyword evidence="4" id="KW-0788">Thiol protease</keyword>
<evidence type="ECO:0000256" key="5">
    <source>
        <dbReference type="ARBA" id="ARBA00044503"/>
    </source>
</evidence>
<evidence type="ECO:0000256" key="2">
    <source>
        <dbReference type="ARBA" id="ARBA00022670"/>
    </source>
</evidence>
<evidence type="ECO:0000313" key="8">
    <source>
        <dbReference type="Proteomes" id="UP000276940"/>
    </source>
</evidence>
<dbReference type="SUPFAM" id="SSF118010">
    <property type="entry name" value="TM1457-like"/>
    <property type="match status" value="1"/>
</dbReference>
<dbReference type="GO" id="GO:0042254">
    <property type="term" value="P:ribosome biogenesis"/>
    <property type="evidence" value="ECO:0007669"/>
    <property type="project" value="UniProtKB-KW"/>
</dbReference>
<reference evidence="7 8" key="1">
    <citation type="journal article" date="2018" name="J Appl Environ Microbiol">
        <title>The gut symbionts Lactobacillus reuteri R2lc and 2010 encode a polyketide synthase cluster that activates the mammalian aryl-hydrocarbon receptor.</title>
        <authorList>
            <person name="Ozcam M."/>
            <person name="Roos S."/>
            <person name="Van Pijkeren J.P."/>
        </authorList>
    </citation>
    <scope>NUCLEOTIDE SEQUENCE [LARGE SCALE GENOMIC DNA]</scope>
    <source>
        <strain evidence="7 8">R2lc</strain>
    </source>
</reference>
<dbReference type="Pfam" id="PF04327">
    <property type="entry name" value="Peptidase_Prp"/>
    <property type="match status" value="1"/>
</dbReference>
<keyword evidence="3" id="KW-0378">Hydrolase</keyword>
<dbReference type="InterPro" id="IPR036764">
    <property type="entry name" value="Peptidase_Prp_sf"/>
</dbReference>
<dbReference type="CDD" id="cd16332">
    <property type="entry name" value="Prp-like"/>
    <property type="match status" value="1"/>
</dbReference>
<dbReference type="PANTHER" id="PTHR39178:SF1">
    <property type="entry name" value="RIBOSOMAL-PROCESSING CYSTEINE PROTEASE PRP"/>
    <property type="match status" value="1"/>
</dbReference>
<evidence type="ECO:0000256" key="1">
    <source>
        <dbReference type="ARBA" id="ARBA00022517"/>
    </source>
</evidence>
<dbReference type="GO" id="GO:0008234">
    <property type="term" value="F:cysteine-type peptidase activity"/>
    <property type="evidence" value="ECO:0007669"/>
    <property type="project" value="UniProtKB-KW"/>
</dbReference>
<dbReference type="GO" id="GO:0006508">
    <property type="term" value="P:proteolysis"/>
    <property type="evidence" value="ECO:0007669"/>
    <property type="project" value="UniProtKB-KW"/>
</dbReference>
<dbReference type="InterPro" id="IPR007422">
    <property type="entry name" value="Peptidase_Prp"/>
</dbReference>
<sequence length="99" mass="10976">MIQVKLTKEKNKTTITARGHAQYSVKGSDIVCASFSTLLTHTVNNCTDVAVKDERGLFTAKFEDVNSIGNQTMLKAFENTVNQLAEQYGKYITVEEVSL</sequence>
<comment type="caution">
    <text evidence="7">The sequence shown here is derived from an EMBL/GenBank/DDBJ whole genome shotgun (WGS) entry which is preliminary data.</text>
</comment>
<name>A0A3M6SA75_LIMRT</name>
<dbReference type="PANTHER" id="PTHR39178">
    <property type="entry name" value="HYPOTHETICAL RIBOSOME-ASSOCIATED PROTEIN"/>
    <property type="match status" value="1"/>
</dbReference>
<keyword evidence="1" id="KW-0690">Ribosome biogenesis</keyword>
<dbReference type="EMBL" id="PTLS01000053">
    <property type="protein sequence ID" value="RMX24370.1"/>
    <property type="molecule type" value="Genomic_DNA"/>
</dbReference>
<dbReference type="Proteomes" id="UP000276940">
    <property type="component" value="Unassembled WGS sequence"/>
</dbReference>
<evidence type="ECO:0000256" key="3">
    <source>
        <dbReference type="ARBA" id="ARBA00022801"/>
    </source>
</evidence>
<dbReference type="RefSeq" id="WP_124216583.1">
    <property type="nucleotide sequence ID" value="NZ_PTLS01000053.1"/>
</dbReference>
<keyword evidence="2 7" id="KW-0645">Protease</keyword>
<gene>
    <name evidence="7" type="ORF">C5O77_09935</name>
</gene>
<evidence type="ECO:0000313" key="7">
    <source>
        <dbReference type="EMBL" id="RMX24370.1"/>
    </source>
</evidence>
<proteinExistence type="inferred from homology"/>
<dbReference type="AlphaFoldDB" id="A0A3M6SA75"/>
<organism evidence="7 8">
    <name type="scientific">Limosilactobacillus reuteri</name>
    <name type="common">Lactobacillus reuteri</name>
    <dbReference type="NCBI Taxonomy" id="1598"/>
    <lineage>
        <taxon>Bacteria</taxon>
        <taxon>Bacillati</taxon>
        <taxon>Bacillota</taxon>
        <taxon>Bacilli</taxon>
        <taxon>Lactobacillales</taxon>
        <taxon>Lactobacillaceae</taxon>
        <taxon>Limosilactobacillus</taxon>
    </lineage>
</organism>
<comment type="similarity">
    <text evidence="5">Belongs to the Prp family.</text>
</comment>
<evidence type="ECO:0000256" key="4">
    <source>
        <dbReference type="ARBA" id="ARBA00022807"/>
    </source>
</evidence>
<evidence type="ECO:0000256" key="6">
    <source>
        <dbReference type="ARBA" id="ARBA00044538"/>
    </source>
</evidence>
<dbReference type="Gene3D" id="3.30.70.1490">
    <property type="entry name" value="Cysteine protease Prp"/>
    <property type="match status" value="1"/>
</dbReference>